<dbReference type="EMBL" id="PKRU02000024">
    <property type="protein sequence ID" value="RPD37118.1"/>
    <property type="molecule type" value="Genomic_DNA"/>
</dbReference>
<name>A0A3R7P869_9HYPH</name>
<gene>
    <name evidence="2" type="ORF">C0030_004065</name>
</gene>
<keyword evidence="1" id="KW-1133">Transmembrane helix</keyword>
<organism evidence="2 3">
    <name type="scientific">Candidatus Liberibacter solanacearum</name>
    <dbReference type="NCBI Taxonomy" id="556287"/>
    <lineage>
        <taxon>Bacteria</taxon>
        <taxon>Pseudomonadati</taxon>
        <taxon>Pseudomonadota</taxon>
        <taxon>Alphaproteobacteria</taxon>
        <taxon>Hyphomicrobiales</taxon>
        <taxon>Rhizobiaceae</taxon>
        <taxon>Liberibacter</taxon>
    </lineage>
</organism>
<feature type="transmembrane region" description="Helical" evidence="1">
    <location>
        <begin position="7"/>
        <end position="28"/>
    </location>
</feature>
<dbReference type="Proteomes" id="UP000236895">
    <property type="component" value="Unassembled WGS sequence"/>
</dbReference>
<keyword evidence="1" id="KW-0812">Transmembrane</keyword>
<evidence type="ECO:0000313" key="2">
    <source>
        <dbReference type="EMBL" id="RPD37118.1"/>
    </source>
</evidence>
<evidence type="ECO:0000256" key="1">
    <source>
        <dbReference type="SAM" id="Phobius"/>
    </source>
</evidence>
<evidence type="ECO:0000313" key="3">
    <source>
        <dbReference type="Proteomes" id="UP000236895"/>
    </source>
</evidence>
<keyword evidence="1" id="KW-0472">Membrane</keyword>
<sequence length="63" mass="7126">MSSLIRPLITVQWVILFYSIVKIAMMVAEIKQNGVSVALFDTVLGDFEQDLVASIVGYWCFVR</sequence>
<proteinExistence type="predicted"/>
<dbReference type="AlphaFoldDB" id="A0A3R7P869"/>
<dbReference type="RefSeq" id="WP_103847620.1">
    <property type="nucleotide sequence ID" value="NZ_PKRU02000024.1"/>
</dbReference>
<protein>
    <submittedName>
        <fullName evidence="2">Uncharacterized protein</fullName>
    </submittedName>
</protein>
<comment type="caution">
    <text evidence="2">The sequence shown here is derived from an EMBL/GenBank/DDBJ whole genome shotgun (WGS) entry which is preliminary data.</text>
</comment>
<reference evidence="2 3" key="1">
    <citation type="submission" date="2018-11" db="EMBL/GenBank/DDBJ databases">
        <title>Genome Analysis of Haplotype D of Candidatus Liberibacter Solanacearum.</title>
        <authorList>
            <person name="Katsir L."/>
            <person name="Ruan Z."/>
            <person name="Santos Garcia D."/>
            <person name="Piasezky A."/>
            <person name="Jiang J."/>
            <person name="Sela N."/>
            <person name="Freilich S."/>
            <person name="Bahar O."/>
        </authorList>
    </citation>
    <scope>NUCLEOTIDE SEQUENCE [LARGE SCALE GENOMIC DNA]</scope>
    <source>
        <strain evidence="3">haplotype D1</strain>
    </source>
</reference>
<accession>A0A3R7P869</accession>